<evidence type="ECO:0000256" key="9">
    <source>
        <dbReference type="PIRSR" id="PIRSR002583-1"/>
    </source>
</evidence>
<evidence type="ECO:0000256" key="8">
    <source>
        <dbReference type="ARBA" id="ARBA00023186"/>
    </source>
</evidence>
<keyword evidence="4" id="KW-0517">Myogenesis</keyword>
<evidence type="ECO:0000256" key="2">
    <source>
        <dbReference type="ARBA" id="ARBA00008239"/>
    </source>
</evidence>
<dbReference type="Gene3D" id="1.20.120.790">
    <property type="entry name" value="Heat shock protein 90, C-terminal domain"/>
    <property type="match status" value="1"/>
</dbReference>
<feature type="binding site" evidence="9">
    <location>
        <position position="78"/>
    </location>
    <ligand>
        <name>ATP</name>
        <dbReference type="ChEBI" id="CHEBI:30616"/>
    </ligand>
</feature>
<dbReference type="InterPro" id="IPR037196">
    <property type="entry name" value="HSP90_C"/>
</dbReference>
<feature type="binding site" evidence="9">
    <location>
        <position position="72"/>
    </location>
    <ligand>
        <name>ATP</name>
        <dbReference type="ChEBI" id="CHEBI:30616"/>
    </ligand>
</feature>
<dbReference type="FunFam" id="3.30.230.80:FF:000001">
    <property type="entry name" value="Heat shock protein 90 alpha"/>
    <property type="match status" value="1"/>
</dbReference>
<gene>
    <name evidence="12" type="primary">LOC107568216</name>
</gene>
<feature type="coiled-coil region" evidence="10">
    <location>
        <begin position="515"/>
        <end position="542"/>
    </location>
</feature>
<dbReference type="Proteomes" id="UP000472262">
    <property type="component" value="Unassembled WGS sequence"/>
</dbReference>
<dbReference type="InterPro" id="IPR001404">
    <property type="entry name" value="Hsp90_fam"/>
</dbReference>
<sequence>QHAPCDDIVPAISLVFPTRQALDKIRYESLTDPTKLDSGKDLKIEIIPNVHERTLTLIDTGIGMTKADLINNLGTIAKSGTKAFMEALQAGADISMIGQFGVGFYSAYLVAEKVTVITKHNDDEQYAWESSAGGSFTVKVDHGETIGRGTRVILHLKEDQTEYIEEKRVKEVVKKHSQFIGYPITLFVEKERDKEISDDEAEEEKPEKEEEEEEEGEDKPKIEDVGSDDDEDSKDKDKKKTKKIKEKYIDQEELNKTKPIWTRNPDDISNEEYGEFYKSLTNDWEDHLAVKHFSVEGQLEFRALLFIPRRAPFDLFENKKKKNNIKLYVRRVFIMDSCEELIPEYLNFIRGVVDSEDLPLNISREMLQQSKILKVIRKNMVKKCLELFAELAEDKENYKKFYDGFSKNLKLGIHEDSQNRKKLSELLRYQSSQSGDEMTSLTEYVSRMKENQKSIYYITGESKDQVAHSAFVERVCKRGFEVLYMTEPIDEYCVQQLKDFDGKSLVSVTKEGLELPEDEDEKKKMEEDKAKFENLCKLMKEILDKKVEKVTVSNRLVSSPCCIVTSTYGWTANMERIMKAQALRDNSTMGYMMAKKHLEINPDHPIMETLRQKADADKNDKAVKDLVILLFETALLSSGFSLDDPQTHSNRIYRMIKLGLGIDEDEDVPVEEPSSAPAPEDIPPLEGDDDASRMEEVD</sequence>
<dbReference type="GO" id="GO:0051082">
    <property type="term" value="F:unfolded protein binding"/>
    <property type="evidence" value="ECO:0007669"/>
    <property type="project" value="InterPro"/>
</dbReference>
<reference evidence="12" key="2">
    <citation type="submission" date="2025-09" db="UniProtKB">
        <authorList>
            <consortium name="Ensembl"/>
        </authorList>
    </citation>
    <scope>IDENTIFICATION</scope>
</reference>
<evidence type="ECO:0000313" key="12">
    <source>
        <dbReference type="Ensembl" id="ENSSGRP00000071416.1"/>
    </source>
</evidence>
<dbReference type="PRINTS" id="PR00775">
    <property type="entry name" value="HEATSHOCK90"/>
</dbReference>
<evidence type="ECO:0000256" key="1">
    <source>
        <dbReference type="ARBA" id="ARBA00004496"/>
    </source>
</evidence>
<dbReference type="Gene3D" id="3.40.50.11260">
    <property type="match status" value="1"/>
</dbReference>
<keyword evidence="10" id="KW-0175">Coiled coil</keyword>
<keyword evidence="5 9" id="KW-0547">Nucleotide-binding</keyword>
<comment type="similarity">
    <text evidence="2">Belongs to the heat shock protein 90 family.</text>
</comment>
<feature type="binding site" evidence="9">
    <location>
        <position position="364"/>
    </location>
    <ligand>
        <name>ATP</name>
        <dbReference type="ChEBI" id="CHEBI:30616"/>
    </ligand>
</feature>
<evidence type="ECO:0000256" key="6">
    <source>
        <dbReference type="ARBA" id="ARBA00022840"/>
    </source>
</evidence>
<feature type="binding site" evidence="9">
    <location>
        <position position="150"/>
    </location>
    <ligand>
        <name>ATP</name>
        <dbReference type="ChEBI" id="CHEBI:30616"/>
    </ligand>
</feature>
<comment type="subcellular location">
    <subcellularLocation>
        <location evidence="1">Cytoplasm</location>
    </subcellularLocation>
</comment>
<dbReference type="InterPro" id="IPR020575">
    <property type="entry name" value="Hsp90_N"/>
</dbReference>
<protein>
    <submittedName>
        <fullName evidence="12">Heat shock protein HSP 90-beta</fullName>
    </submittedName>
</protein>
<name>A0A672Q6I7_SINGR</name>
<dbReference type="GO" id="GO:0140662">
    <property type="term" value="F:ATP-dependent protein folding chaperone"/>
    <property type="evidence" value="ECO:0007669"/>
    <property type="project" value="InterPro"/>
</dbReference>
<dbReference type="GO" id="GO:0050900">
    <property type="term" value="P:leukocyte migration"/>
    <property type="evidence" value="ECO:0007669"/>
    <property type="project" value="UniProtKB-ARBA"/>
</dbReference>
<dbReference type="NCBIfam" id="NF003555">
    <property type="entry name" value="PRK05218.1"/>
    <property type="match status" value="1"/>
</dbReference>
<organism evidence="12 13">
    <name type="scientific">Sinocyclocheilus grahami</name>
    <name type="common">Dianchi golden-line fish</name>
    <name type="synonym">Barbus grahami</name>
    <dbReference type="NCBI Taxonomy" id="75366"/>
    <lineage>
        <taxon>Eukaryota</taxon>
        <taxon>Metazoa</taxon>
        <taxon>Chordata</taxon>
        <taxon>Craniata</taxon>
        <taxon>Vertebrata</taxon>
        <taxon>Euteleostomi</taxon>
        <taxon>Actinopterygii</taxon>
        <taxon>Neopterygii</taxon>
        <taxon>Teleostei</taxon>
        <taxon>Ostariophysi</taxon>
        <taxon>Cypriniformes</taxon>
        <taxon>Cyprinidae</taxon>
        <taxon>Cyprininae</taxon>
        <taxon>Sinocyclocheilus</taxon>
    </lineage>
</organism>
<dbReference type="GO" id="GO:0016887">
    <property type="term" value="F:ATP hydrolysis activity"/>
    <property type="evidence" value="ECO:0007669"/>
    <property type="project" value="InterPro"/>
</dbReference>
<dbReference type="PIRSF" id="PIRSF002583">
    <property type="entry name" value="Hsp90"/>
    <property type="match status" value="1"/>
</dbReference>
<dbReference type="Pfam" id="PF00183">
    <property type="entry name" value="HSP90"/>
    <property type="match status" value="1"/>
</dbReference>
<feature type="region of interest" description="Disordered" evidence="11">
    <location>
        <begin position="664"/>
        <end position="698"/>
    </location>
</feature>
<dbReference type="GO" id="GO:0005737">
    <property type="term" value="C:cytoplasm"/>
    <property type="evidence" value="ECO:0007669"/>
    <property type="project" value="UniProtKB-SubCell"/>
</dbReference>
<evidence type="ECO:0000256" key="3">
    <source>
        <dbReference type="ARBA" id="ARBA00022490"/>
    </source>
</evidence>
<dbReference type="SUPFAM" id="SSF110942">
    <property type="entry name" value="HSP90 C-terminal domain"/>
    <property type="match status" value="1"/>
</dbReference>
<dbReference type="Pfam" id="PF13589">
    <property type="entry name" value="HATPase_c_3"/>
    <property type="match status" value="1"/>
</dbReference>
<evidence type="ECO:0000256" key="11">
    <source>
        <dbReference type="SAM" id="MobiDB-lite"/>
    </source>
</evidence>
<dbReference type="SUPFAM" id="SSF55874">
    <property type="entry name" value="ATPase domain of HSP90 chaperone/DNA topoisomerase II/histidine kinase"/>
    <property type="match status" value="1"/>
</dbReference>
<dbReference type="InterPro" id="IPR036890">
    <property type="entry name" value="HATPase_C_sf"/>
</dbReference>
<feature type="compositionally biased region" description="Acidic residues" evidence="11">
    <location>
        <begin position="196"/>
        <end position="217"/>
    </location>
</feature>
<evidence type="ECO:0000256" key="4">
    <source>
        <dbReference type="ARBA" id="ARBA00022541"/>
    </source>
</evidence>
<evidence type="ECO:0000256" key="10">
    <source>
        <dbReference type="SAM" id="Coils"/>
    </source>
</evidence>
<keyword evidence="3" id="KW-0963">Cytoplasm</keyword>
<accession>A0A672Q6I7</accession>
<dbReference type="Gene3D" id="3.30.230.80">
    <property type="match status" value="1"/>
</dbReference>
<dbReference type="HAMAP" id="MF_00505">
    <property type="entry name" value="HSP90"/>
    <property type="match status" value="1"/>
</dbReference>
<dbReference type="Ensembl" id="ENSSGRT00000076072.1">
    <property type="protein sequence ID" value="ENSSGRP00000071416.1"/>
    <property type="gene ID" value="ENSSGRG00000033622.1"/>
</dbReference>
<feature type="binding site" evidence="9">
    <location>
        <position position="64"/>
    </location>
    <ligand>
        <name>ATP</name>
        <dbReference type="ChEBI" id="CHEBI:30616"/>
    </ligand>
</feature>
<dbReference type="FunFam" id="1.20.120.790:FF:000001">
    <property type="entry name" value="Heat shock protein 90 alpha"/>
    <property type="match status" value="1"/>
</dbReference>
<evidence type="ECO:0000313" key="13">
    <source>
        <dbReference type="Proteomes" id="UP000472262"/>
    </source>
</evidence>
<reference evidence="12" key="1">
    <citation type="submission" date="2025-08" db="UniProtKB">
        <authorList>
            <consortium name="Ensembl"/>
        </authorList>
    </citation>
    <scope>IDENTIFICATION</scope>
</reference>
<dbReference type="GO" id="GO:0005524">
    <property type="term" value="F:ATP binding"/>
    <property type="evidence" value="ECO:0007669"/>
    <property type="project" value="UniProtKB-KW"/>
</dbReference>
<evidence type="ECO:0000256" key="7">
    <source>
        <dbReference type="ARBA" id="ARBA00023016"/>
    </source>
</evidence>
<dbReference type="Gene3D" id="3.30.565.10">
    <property type="entry name" value="Histidine kinase-like ATPase, C-terminal domain"/>
    <property type="match status" value="1"/>
</dbReference>
<feature type="region of interest" description="Disordered" evidence="11">
    <location>
        <begin position="193"/>
        <end position="242"/>
    </location>
</feature>
<dbReference type="FunFam" id="3.30.565.10:FF:000204">
    <property type="entry name" value="Heat shock protein HSP 90-beta"/>
    <property type="match status" value="1"/>
</dbReference>
<keyword evidence="13" id="KW-1185">Reference proteome</keyword>
<feature type="binding site" evidence="9">
    <location>
        <position position="59"/>
    </location>
    <ligand>
        <name>ATP</name>
        <dbReference type="ChEBI" id="CHEBI:30616"/>
    </ligand>
</feature>
<proteinExistence type="inferred from homology"/>
<dbReference type="InterPro" id="IPR020568">
    <property type="entry name" value="Ribosomal_Su5_D2-typ_SF"/>
</dbReference>
<keyword evidence="6 9" id="KW-0067">ATP-binding</keyword>
<keyword evidence="7" id="KW-0346">Stress response</keyword>
<dbReference type="FunFam" id="3.40.50.11260:FF:000001">
    <property type="entry name" value="Heat shock protein 90 alpha"/>
    <property type="match status" value="1"/>
</dbReference>
<dbReference type="GO" id="GO:0007517">
    <property type="term" value="P:muscle organ development"/>
    <property type="evidence" value="ECO:0007669"/>
    <property type="project" value="UniProtKB-KW"/>
</dbReference>
<dbReference type="CDD" id="cd16927">
    <property type="entry name" value="HATPase_Hsp90-like"/>
    <property type="match status" value="1"/>
</dbReference>
<feature type="binding site" evidence="9">
    <location>
        <begin position="79"/>
        <end position="80"/>
    </location>
    <ligand>
        <name>ATP</name>
        <dbReference type="ChEBI" id="CHEBI:30616"/>
    </ligand>
</feature>
<dbReference type="PANTHER" id="PTHR11528">
    <property type="entry name" value="HEAT SHOCK PROTEIN 90 FAMILY MEMBER"/>
    <property type="match status" value="1"/>
</dbReference>
<dbReference type="AlphaFoldDB" id="A0A672Q6I7"/>
<keyword evidence="8" id="KW-0143">Chaperone</keyword>
<dbReference type="SUPFAM" id="SSF54211">
    <property type="entry name" value="Ribosomal protein S5 domain 2-like"/>
    <property type="match status" value="1"/>
</dbReference>
<evidence type="ECO:0000256" key="5">
    <source>
        <dbReference type="ARBA" id="ARBA00022741"/>
    </source>
</evidence>
<feature type="binding site" evidence="9">
    <location>
        <begin position="99"/>
        <end position="104"/>
    </location>
    <ligand>
        <name>ATP</name>
        <dbReference type="ChEBI" id="CHEBI:30616"/>
    </ligand>
</feature>